<dbReference type="PANTHER" id="PTHR30149">
    <property type="entry name" value="HYDROGENASE PROTEIN ASSEMBLY PROTEIN HYPD"/>
    <property type="match status" value="1"/>
</dbReference>
<evidence type="ECO:0008006" key="5">
    <source>
        <dbReference type="Google" id="ProtNLM"/>
    </source>
</evidence>
<dbReference type="GO" id="GO:0005506">
    <property type="term" value="F:iron ion binding"/>
    <property type="evidence" value="ECO:0007669"/>
    <property type="project" value="TreeGrafter"/>
</dbReference>
<dbReference type="GO" id="GO:0051539">
    <property type="term" value="F:4 iron, 4 sulfur cluster binding"/>
    <property type="evidence" value="ECO:0007669"/>
    <property type="project" value="TreeGrafter"/>
</dbReference>
<evidence type="ECO:0000256" key="3">
    <source>
        <dbReference type="ARBA" id="ARBA00023004"/>
    </source>
</evidence>
<accession>X0U9Z5</accession>
<dbReference type="InterPro" id="IPR042244">
    <property type="entry name" value="HypD_2_sf"/>
</dbReference>
<evidence type="ECO:0000313" key="4">
    <source>
        <dbReference type="EMBL" id="GAF96136.1"/>
    </source>
</evidence>
<reference evidence="4" key="1">
    <citation type="journal article" date="2014" name="Front. Microbiol.">
        <title>High frequency of phylogenetically diverse reductive dehalogenase-homologous genes in deep subseafloor sedimentary metagenomes.</title>
        <authorList>
            <person name="Kawai M."/>
            <person name="Futagami T."/>
            <person name="Toyoda A."/>
            <person name="Takaki Y."/>
            <person name="Nishi S."/>
            <person name="Hori S."/>
            <person name="Arai W."/>
            <person name="Tsubouchi T."/>
            <person name="Morono Y."/>
            <person name="Uchiyama I."/>
            <person name="Ito T."/>
            <person name="Fujiyama A."/>
            <person name="Inagaki F."/>
            <person name="Takami H."/>
        </authorList>
    </citation>
    <scope>NUCLEOTIDE SEQUENCE</scope>
    <source>
        <strain evidence="4">Expedition CK06-06</strain>
    </source>
</reference>
<keyword evidence="2" id="KW-0479">Metal-binding</keyword>
<keyword evidence="3" id="KW-0408">Iron</keyword>
<comment type="similarity">
    <text evidence="1">Belongs to the HypD family.</text>
</comment>
<dbReference type="Gene3D" id="3.40.50.11740">
    <property type="entry name" value="HypD, alpha/beta domain 2"/>
    <property type="match status" value="1"/>
</dbReference>
<dbReference type="Pfam" id="PF01924">
    <property type="entry name" value="HypD"/>
    <property type="match status" value="1"/>
</dbReference>
<evidence type="ECO:0000256" key="2">
    <source>
        <dbReference type="ARBA" id="ARBA00022723"/>
    </source>
</evidence>
<dbReference type="GO" id="GO:0051604">
    <property type="term" value="P:protein maturation"/>
    <property type="evidence" value="ECO:0007669"/>
    <property type="project" value="TreeGrafter"/>
</dbReference>
<comment type="caution">
    <text evidence="4">The sequence shown here is derived from an EMBL/GenBank/DDBJ whole genome shotgun (WGS) entry which is preliminary data.</text>
</comment>
<protein>
    <recommendedName>
        <fullName evidence="5">Hydrogenase formation protein HypD</fullName>
    </recommendedName>
</protein>
<dbReference type="EMBL" id="BARS01019914">
    <property type="protein sequence ID" value="GAF96136.1"/>
    <property type="molecule type" value="Genomic_DNA"/>
</dbReference>
<gene>
    <name evidence="4" type="ORF">S01H1_32188</name>
</gene>
<organism evidence="4">
    <name type="scientific">marine sediment metagenome</name>
    <dbReference type="NCBI Taxonomy" id="412755"/>
    <lineage>
        <taxon>unclassified sequences</taxon>
        <taxon>metagenomes</taxon>
        <taxon>ecological metagenomes</taxon>
    </lineage>
</organism>
<sequence>DDAQVLAGVAEILRQLAEGRPAAANVYPAVAADGNPRAQRIIHEVFAVADARWRALGVIPDSALVLREEFADLDAEKRFEMPEVESCELPGCRCGDVICGRCLPTECPLFARRCTPRRPVGPCMVSSEGSCAAHYKYHWRPTER</sequence>
<dbReference type="InterPro" id="IPR042243">
    <property type="entry name" value="HypD_1"/>
</dbReference>
<evidence type="ECO:0000256" key="1">
    <source>
        <dbReference type="ARBA" id="ARBA00007888"/>
    </source>
</evidence>
<feature type="non-terminal residue" evidence="4">
    <location>
        <position position="1"/>
    </location>
</feature>
<dbReference type="AlphaFoldDB" id="X0U9Z5"/>
<name>X0U9Z5_9ZZZZ</name>
<dbReference type="GO" id="GO:0070025">
    <property type="term" value="F:carbon monoxide binding"/>
    <property type="evidence" value="ECO:0007669"/>
    <property type="project" value="TreeGrafter"/>
</dbReference>
<dbReference type="InterPro" id="IPR002780">
    <property type="entry name" value="Hyd_form_HypD"/>
</dbReference>
<dbReference type="PANTHER" id="PTHR30149:SF0">
    <property type="entry name" value="HYDROGENASE MATURATION FACTOR HYPD"/>
    <property type="match status" value="1"/>
</dbReference>
<dbReference type="Gene3D" id="6.10.20.100">
    <property type="match status" value="1"/>
</dbReference>
<proteinExistence type="inferred from homology"/>